<dbReference type="InterPro" id="IPR011856">
    <property type="entry name" value="tRNA_endonuc-like_dom_sf"/>
</dbReference>
<sequence length="136" mass="16082">MNRYNQFDAVKKVCEILKDCGFEVARVSNPNAESDITITFNDKKANVLVRHLEKDHAYKNSPRTYKIYKVEAFDTYEERNNGLKSIDFVIGYNFNDDCFACIPINEYKDKRSTVIHEKEDTRHEYYNSFIALEEFI</sequence>
<accession>A0A561DSN7</accession>
<dbReference type="AlphaFoldDB" id="A0A561DSN7"/>
<reference evidence="1 2" key="1">
    <citation type="submission" date="2019-06" db="EMBL/GenBank/DDBJ databases">
        <title>Sorghum-associated microbial communities from plants grown in Nebraska, USA.</title>
        <authorList>
            <person name="Schachtman D."/>
        </authorList>
    </citation>
    <scope>NUCLEOTIDE SEQUENCE [LARGE SCALE GENOMIC DNA]</scope>
    <source>
        <strain evidence="1 2">2482</strain>
    </source>
</reference>
<dbReference type="EMBL" id="VIVN01000002">
    <property type="protein sequence ID" value="TWE06378.1"/>
    <property type="molecule type" value="Genomic_DNA"/>
</dbReference>
<evidence type="ECO:0008006" key="3">
    <source>
        <dbReference type="Google" id="ProtNLM"/>
    </source>
</evidence>
<name>A0A561DSN7_9BACI</name>
<dbReference type="RefSeq" id="WP_144563138.1">
    <property type="nucleotide sequence ID" value="NZ_VIVN01000002.1"/>
</dbReference>
<proteinExistence type="predicted"/>
<evidence type="ECO:0000313" key="2">
    <source>
        <dbReference type="Proteomes" id="UP000319671"/>
    </source>
</evidence>
<dbReference type="Proteomes" id="UP000319671">
    <property type="component" value="Unassembled WGS sequence"/>
</dbReference>
<evidence type="ECO:0000313" key="1">
    <source>
        <dbReference type="EMBL" id="TWE06378.1"/>
    </source>
</evidence>
<keyword evidence="2" id="KW-1185">Reference proteome</keyword>
<dbReference type="GO" id="GO:0003676">
    <property type="term" value="F:nucleic acid binding"/>
    <property type="evidence" value="ECO:0007669"/>
    <property type="project" value="InterPro"/>
</dbReference>
<organism evidence="1 2">
    <name type="scientific">Neobacillus bataviensis</name>
    <dbReference type="NCBI Taxonomy" id="220685"/>
    <lineage>
        <taxon>Bacteria</taxon>
        <taxon>Bacillati</taxon>
        <taxon>Bacillota</taxon>
        <taxon>Bacilli</taxon>
        <taxon>Bacillales</taxon>
        <taxon>Bacillaceae</taxon>
        <taxon>Neobacillus</taxon>
    </lineage>
</organism>
<protein>
    <recommendedName>
        <fullName evidence="3">PD(D/E)XK endonuclease domain-containing protein</fullName>
    </recommendedName>
</protein>
<dbReference type="Gene3D" id="3.40.1350.10">
    <property type="match status" value="1"/>
</dbReference>
<gene>
    <name evidence="1" type="ORF">FB550_102400</name>
</gene>
<comment type="caution">
    <text evidence="1">The sequence shown here is derived from an EMBL/GenBank/DDBJ whole genome shotgun (WGS) entry which is preliminary data.</text>
</comment>